<dbReference type="EMBL" id="DYWQ01000166">
    <property type="protein sequence ID" value="HJF46241.1"/>
    <property type="molecule type" value="Genomic_DNA"/>
</dbReference>
<proteinExistence type="predicted"/>
<evidence type="ECO:0000313" key="3">
    <source>
        <dbReference type="Proteomes" id="UP000697330"/>
    </source>
</evidence>
<evidence type="ECO:0000313" key="2">
    <source>
        <dbReference type="EMBL" id="HJF46241.1"/>
    </source>
</evidence>
<keyword evidence="1" id="KW-0472">Membrane</keyword>
<name>A0A921KP25_9ACTN</name>
<keyword evidence="1" id="KW-0812">Transmembrane</keyword>
<reference evidence="2" key="2">
    <citation type="submission" date="2021-09" db="EMBL/GenBank/DDBJ databases">
        <authorList>
            <person name="Gilroy R."/>
        </authorList>
    </citation>
    <scope>NUCLEOTIDE SEQUENCE</scope>
    <source>
        <strain evidence="2">CHK124-7917</strain>
    </source>
</reference>
<sequence>MIPGRARRGLAACGQMTVELAVVVPVAIVVALIVLNLMWFVEACAAFDQAALDAVVAHGVSPAGEQEGSAAVAQVTAALERAMGREGTCEVEVSAQVVSGGGEAASLVVSPFLTRYTCTLVYRPWPRLLRMPGVTYEAPLALRHERELVVDRYRPGVVV</sequence>
<dbReference type="RefSeq" id="WP_274959780.1">
    <property type="nucleotide sequence ID" value="NZ_DYWQ01000166.1"/>
</dbReference>
<gene>
    <name evidence="2" type="ORF">K8U72_10775</name>
</gene>
<evidence type="ECO:0008006" key="4">
    <source>
        <dbReference type="Google" id="ProtNLM"/>
    </source>
</evidence>
<feature type="transmembrane region" description="Helical" evidence="1">
    <location>
        <begin position="20"/>
        <end position="41"/>
    </location>
</feature>
<accession>A0A921KP25</accession>
<keyword evidence="1" id="KW-1133">Transmembrane helix</keyword>
<protein>
    <recommendedName>
        <fullName evidence="4">TadE-like protein</fullName>
    </recommendedName>
</protein>
<comment type="caution">
    <text evidence="2">The sequence shown here is derived from an EMBL/GenBank/DDBJ whole genome shotgun (WGS) entry which is preliminary data.</text>
</comment>
<organism evidence="2 3">
    <name type="scientific">Thermophilibacter provencensis</name>
    <dbReference type="NCBI Taxonomy" id="1852386"/>
    <lineage>
        <taxon>Bacteria</taxon>
        <taxon>Bacillati</taxon>
        <taxon>Actinomycetota</taxon>
        <taxon>Coriobacteriia</taxon>
        <taxon>Coriobacteriales</taxon>
        <taxon>Atopobiaceae</taxon>
        <taxon>Thermophilibacter</taxon>
    </lineage>
</organism>
<reference evidence="2" key="1">
    <citation type="journal article" date="2021" name="PeerJ">
        <title>Extensive microbial diversity within the chicken gut microbiome revealed by metagenomics and culture.</title>
        <authorList>
            <person name="Gilroy R."/>
            <person name="Ravi A."/>
            <person name="Getino M."/>
            <person name="Pursley I."/>
            <person name="Horton D.L."/>
            <person name="Alikhan N.F."/>
            <person name="Baker D."/>
            <person name="Gharbi K."/>
            <person name="Hall N."/>
            <person name="Watson M."/>
            <person name="Adriaenssens E.M."/>
            <person name="Foster-Nyarko E."/>
            <person name="Jarju S."/>
            <person name="Secka A."/>
            <person name="Antonio M."/>
            <person name="Oren A."/>
            <person name="Chaudhuri R.R."/>
            <person name="La Ragione R."/>
            <person name="Hildebrand F."/>
            <person name="Pallen M.J."/>
        </authorList>
    </citation>
    <scope>NUCLEOTIDE SEQUENCE</scope>
    <source>
        <strain evidence="2">CHK124-7917</strain>
    </source>
</reference>
<dbReference type="Proteomes" id="UP000697330">
    <property type="component" value="Unassembled WGS sequence"/>
</dbReference>
<dbReference type="AlphaFoldDB" id="A0A921KP25"/>
<evidence type="ECO:0000256" key="1">
    <source>
        <dbReference type="SAM" id="Phobius"/>
    </source>
</evidence>